<protein>
    <recommendedName>
        <fullName evidence="1">ApaG domain-containing protein</fullName>
    </recommendedName>
</protein>
<proteinExistence type="predicted"/>
<dbReference type="InterPro" id="IPR036767">
    <property type="entry name" value="ApaG_sf"/>
</dbReference>
<dbReference type="Proteomes" id="UP000789595">
    <property type="component" value="Unassembled WGS sequence"/>
</dbReference>
<reference evidence="3" key="2">
    <citation type="submission" date="2021-11" db="EMBL/GenBank/DDBJ databases">
        <authorList>
            <consortium name="Genoscope - CEA"/>
            <person name="William W."/>
        </authorList>
    </citation>
    <scope>NUCLEOTIDE SEQUENCE</scope>
</reference>
<dbReference type="CDD" id="cd01763">
    <property type="entry name" value="Ubl_SUMO_like"/>
    <property type="match status" value="1"/>
</dbReference>
<dbReference type="PROSITE" id="PS51087">
    <property type="entry name" value="APAG"/>
    <property type="match status" value="1"/>
</dbReference>
<accession>A0A7S3ZWI4</accession>
<dbReference type="SUPFAM" id="SSF110069">
    <property type="entry name" value="ApaG-like"/>
    <property type="match status" value="1"/>
</dbReference>
<dbReference type="SUPFAM" id="SSF54236">
    <property type="entry name" value="Ubiquitin-like"/>
    <property type="match status" value="1"/>
</dbReference>
<reference evidence="2" key="1">
    <citation type="submission" date="2021-01" db="EMBL/GenBank/DDBJ databases">
        <authorList>
            <person name="Corre E."/>
            <person name="Pelletier E."/>
            <person name="Niang G."/>
            <person name="Scheremetjew M."/>
            <person name="Finn R."/>
            <person name="Kale V."/>
            <person name="Holt S."/>
            <person name="Cochrane G."/>
            <person name="Meng A."/>
            <person name="Brown T."/>
            <person name="Cohen L."/>
        </authorList>
    </citation>
    <scope>NUCLEOTIDE SEQUENCE</scope>
    <source>
        <strain evidence="2">CCMP1756</strain>
    </source>
</reference>
<gene>
    <name evidence="2" type="ORF">PCAL00307_LOCUS11711</name>
    <name evidence="3" type="ORF">PECAL_2P15970</name>
</gene>
<evidence type="ECO:0000313" key="2">
    <source>
        <dbReference type="EMBL" id="CAE0696275.1"/>
    </source>
</evidence>
<evidence type="ECO:0000313" key="3">
    <source>
        <dbReference type="EMBL" id="CAH0368530.1"/>
    </source>
</evidence>
<feature type="domain" description="ApaG" evidence="1">
    <location>
        <begin position="420"/>
        <end position="573"/>
    </location>
</feature>
<keyword evidence="4" id="KW-1185">Reference proteome</keyword>
<dbReference type="PANTHER" id="PTHR47463">
    <property type="entry name" value="F-BOX PROTEIN SKIP16"/>
    <property type="match status" value="1"/>
</dbReference>
<dbReference type="InterPro" id="IPR007474">
    <property type="entry name" value="ApaG_domain"/>
</dbReference>
<dbReference type="Pfam" id="PF04379">
    <property type="entry name" value="DUF525"/>
    <property type="match status" value="1"/>
</dbReference>
<dbReference type="InterPro" id="IPR029071">
    <property type="entry name" value="Ubiquitin-like_domsf"/>
</dbReference>
<evidence type="ECO:0000259" key="1">
    <source>
        <dbReference type="PROSITE" id="PS51087"/>
    </source>
</evidence>
<dbReference type="EMBL" id="CAKKNE010000002">
    <property type="protein sequence ID" value="CAH0368530.1"/>
    <property type="molecule type" value="Genomic_DNA"/>
</dbReference>
<dbReference type="Gene3D" id="2.60.40.1470">
    <property type="entry name" value="ApaG domain"/>
    <property type="match status" value="1"/>
</dbReference>
<sequence length="573" mass="63227">MLPLLAQDPLRKVLQFCTAHEVLQYGNASKKAQDTLADDVVWRGLASRDFYGERRRDEGLSLGVRDGGDTMYFKIQPFTPLQRVFDAVAKRKDAAVETLCFALDGSRVRGHLTLEDLDITAEEHLDCLPLKDAPSDEFLPSASAAFSAPAQAEAPEDASDPDAADVSTLCDLVGACDSWRVAYRRWASVARRVKYHEQGFDARSWLVVARAWRDIKAALAEQSMDAIVASLRPPATPEDLRQVGVRSLRYAYAIHDGQALAFDAARRRQDRAAMRDSQQSVFHGLFGGVSAYDYVVCTRFVSITEAMALSPPEEEDVADVHFAANYDGSWRFVAGVDLWYEGHDSRAVEVETVFANDGSRLAMAAPTSHDAFAQWFATYAARVRLRAYRVAPLMPDAPDGTRGVVLFPDADAGDDCHVSEAITRGVRVRASAVYLPNSPSGYAYSIRIRRVSDEAPESCQLRTRHWHINDGERTSTVSGEGVVGKFPVLTSTGWRDDSQVANMTHGFSTAVLPGEDREGEFVYQSFSGMTRGPRGGSFRGELEFVPGEVSAPTGEPFRVVCPEFALRKPRFLY</sequence>
<dbReference type="EMBL" id="HBIW01013626">
    <property type="protein sequence ID" value="CAE0696275.1"/>
    <property type="molecule type" value="Transcribed_RNA"/>
</dbReference>
<dbReference type="PANTHER" id="PTHR47463:SF2">
    <property type="entry name" value="F-BOX PROTEIN SKIP16"/>
    <property type="match status" value="1"/>
</dbReference>
<dbReference type="AlphaFoldDB" id="A0A7S3ZWI4"/>
<organism evidence="2">
    <name type="scientific">Pelagomonas calceolata</name>
    <dbReference type="NCBI Taxonomy" id="35677"/>
    <lineage>
        <taxon>Eukaryota</taxon>
        <taxon>Sar</taxon>
        <taxon>Stramenopiles</taxon>
        <taxon>Ochrophyta</taxon>
        <taxon>Pelagophyceae</taxon>
        <taxon>Pelagomonadales</taxon>
        <taxon>Pelagomonadaceae</taxon>
        <taxon>Pelagomonas</taxon>
    </lineage>
</organism>
<name>A0A7S3ZWI4_9STRA</name>
<dbReference type="OrthoDB" id="2305498at2759"/>
<dbReference type="Gene3D" id="3.10.20.90">
    <property type="entry name" value="Phosphatidylinositol 3-kinase Catalytic Subunit, Chain A, domain 1"/>
    <property type="match status" value="1"/>
</dbReference>
<evidence type="ECO:0000313" key="4">
    <source>
        <dbReference type="Proteomes" id="UP000789595"/>
    </source>
</evidence>